<dbReference type="AlphaFoldDB" id="A0A367ECG0"/>
<dbReference type="EMBL" id="QOIN01000066">
    <property type="protein sequence ID" value="RCG15711.1"/>
    <property type="molecule type" value="Genomic_DNA"/>
</dbReference>
<gene>
    <name evidence="3" type="ORF">DTL70_29675</name>
</gene>
<evidence type="ECO:0000256" key="1">
    <source>
        <dbReference type="SAM" id="SignalP"/>
    </source>
</evidence>
<dbReference type="PANTHER" id="PTHR30290:SF65">
    <property type="entry name" value="MONOACYL PHOSPHATIDYLINOSITOL TETRAMANNOSIDE-BINDING PROTEIN LPQW-RELATED"/>
    <property type="match status" value="1"/>
</dbReference>
<dbReference type="InterPro" id="IPR000914">
    <property type="entry name" value="SBP_5_dom"/>
</dbReference>
<comment type="caution">
    <text evidence="3">The sequence shown here is derived from an EMBL/GenBank/DDBJ whole genome shotgun (WGS) entry which is preliminary data.</text>
</comment>
<dbReference type="InterPro" id="IPR030678">
    <property type="entry name" value="Peptide/Ni-bd"/>
</dbReference>
<accession>A0A367ECG0</accession>
<dbReference type="InterPro" id="IPR006311">
    <property type="entry name" value="TAT_signal"/>
</dbReference>
<evidence type="ECO:0000313" key="4">
    <source>
        <dbReference type="Proteomes" id="UP000252914"/>
    </source>
</evidence>
<dbReference type="GO" id="GO:1904680">
    <property type="term" value="F:peptide transmembrane transporter activity"/>
    <property type="evidence" value="ECO:0007669"/>
    <property type="project" value="TreeGrafter"/>
</dbReference>
<dbReference type="PROSITE" id="PS51318">
    <property type="entry name" value="TAT"/>
    <property type="match status" value="1"/>
</dbReference>
<feature type="signal peptide" evidence="1">
    <location>
        <begin position="1"/>
        <end position="24"/>
    </location>
</feature>
<feature type="domain" description="Solute-binding protein family 5" evidence="2">
    <location>
        <begin position="84"/>
        <end position="400"/>
    </location>
</feature>
<sequence>MQGAVPRRRILAGAGALTATAALGACGGSGGAPGGAGGSRLRAAFSAGGSQETLDPHKTPLFVDQARAKALYDSVLTYKDDMSVQARLAESWDSDRSGTRWTVRLRGAEFHDGSPVTAADVLWNYRRIADPAVGAQSAQLFSAVDFAASRAKGRELTLVLKEPDFEFASALAAPGTEIVPRGTKNFAQPVGSGPFRYGSFAPGGSAVFRAWDGHWSGGPHIEELEFVPVSEERARVNALLSGQVHYAHDLSAASAGRLDGKDSVTLLQTKLSTMQALLLRLSREPFSDARLVEAFTLGLDREALVKVALSGRGTVGNDLFGRGLRGYPQDLPPRERDVDRARALVKAAGAEGLRVRLETGPADASWQNASSLIAGQLKEIGLVVEPNVRAATTYFGQIKTKGVAAHSRTATLPVPTHLRTRLLTDAPNNLTGYHSARFDRLIAQAAGTRDEKVRLELLARAQRLARDASGQLVWGFSDWIVGLAAEVRGLREAPPNSCDWARFDTVRIG</sequence>
<dbReference type="PIRSF" id="PIRSF002741">
    <property type="entry name" value="MppA"/>
    <property type="match status" value="1"/>
</dbReference>
<dbReference type="Gene3D" id="3.40.190.10">
    <property type="entry name" value="Periplasmic binding protein-like II"/>
    <property type="match status" value="1"/>
</dbReference>
<dbReference type="GO" id="GO:0015833">
    <property type="term" value="P:peptide transport"/>
    <property type="evidence" value="ECO:0007669"/>
    <property type="project" value="TreeGrafter"/>
</dbReference>
<keyword evidence="1" id="KW-0732">Signal</keyword>
<dbReference type="GO" id="GO:0042597">
    <property type="term" value="C:periplasmic space"/>
    <property type="evidence" value="ECO:0007669"/>
    <property type="project" value="UniProtKB-ARBA"/>
</dbReference>
<feature type="chain" id="PRO_5038795109" evidence="1">
    <location>
        <begin position="25"/>
        <end position="509"/>
    </location>
</feature>
<organism evidence="3 4">
    <name type="scientific">Streptomyces diacarni</name>
    <dbReference type="NCBI Taxonomy" id="2800381"/>
    <lineage>
        <taxon>Bacteria</taxon>
        <taxon>Bacillati</taxon>
        <taxon>Actinomycetota</taxon>
        <taxon>Actinomycetes</taxon>
        <taxon>Kitasatosporales</taxon>
        <taxon>Streptomycetaceae</taxon>
        <taxon>Streptomyces</taxon>
    </lineage>
</organism>
<dbReference type="CDD" id="cd08503">
    <property type="entry name" value="PBP2_NikA_DppA_OppA_like_17"/>
    <property type="match status" value="1"/>
</dbReference>
<dbReference type="PROSITE" id="PS51257">
    <property type="entry name" value="PROKAR_LIPOPROTEIN"/>
    <property type="match status" value="1"/>
</dbReference>
<name>A0A367ECG0_9ACTN</name>
<dbReference type="PANTHER" id="PTHR30290">
    <property type="entry name" value="PERIPLASMIC BINDING COMPONENT OF ABC TRANSPORTER"/>
    <property type="match status" value="1"/>
</dbReference>
<dbReference type="Gene3D" id="3.10.105.10">
    <property type="entry name" value="Dipeptide-binding Protein, Domain 3"/>
    <property type="match status" value="1"/>
</dbReference>
<dbReference type="GO" id="GO:0043190">
    <property type="term" value="C:ATP-binding cassette (ABC) transporter complex"/>
    <property type="evidence" value="ECO:0007669"/>
    <property type="project" value="InterPro"/>
</dbReference>
<reference evidence="3 4" key="1">
    <citation type="submission" date="2018-06" db="EMBL/GenBank/DDBJ databases">
        <title>Streptomyces reniochalinae sp. nov. and Streptomyces diacarnus sp. nov. from marine sponges.</title>
        <authorList>
            <person name="Li L."/>
        </authorList>
    </citation>
    <scope>NUCLEOTIDE SEQUENCE [LARGE SCALE GENOMIC DNA]</scope>
    <source>
        <strain evidence="3 4">LHW51701</strain>
    </source>
</reference>
<dbReference type="SUPFAM" id="SSF53850">
    <property type="entry name" value="Periplasmic binding protein-like II"/>
    <property type="match status" value="1"/>
</dbReference>
<proteinExistence type="predicted"/>
<evidence type="ECO:0000313" key="3">
    <source>
        <dbReference type="EMBL" id="RCG15711.1"/>
    </source>
</evidence>
<dbReference type="Pfam" id="PF00496">
    <property type="entry name" value="SBP_bac_5"/>
    <property type="match status" value="1"/>
</dbReference>
<keyword evidence="4" id="KW-1185">Reference proteome</keyword>
<dbReference type="Proteomes" id="UP000252914">
    <property type="component" value="Unassembled WGS sequence"/>
</dbReference>
<protein>
    <submittedName>
        <fullName evidence="3">ABC transporter substrate-binding protein</fullName>
    </submittedName>
</protein>
<evidence type="ECO:0000259" key="2">
    <source>
        <dbReference type="Pfam" id="PF00496"/>
    </source>
</evidence>
<dbReference type="InterPro" id="IPR039424">
    <property type="entry name" value="SBP_5"/>
</dbReference>